<reference evidence="3 4" key="1">
    <citation type="submission" date="2019-08" db="EMBL/GenBank/DDBJ databases">
        <title>In-depth cultivation of the pig gut microbiome towards novel bacterial diversity and tailored functional studies.</title>
        <authorList>
            <person name="Wylensek D."/>
            <person name="Hitch T.C.A."/>
            <person name="Clavel T."/>
        </authorList>
    </citation>
    <scope>NUCLEOTIDE SEQUENCE [LARGE SCALE GENOMIC DNA]</scope>
    <source>
        <strain evidence="3 4">RF-GAM-744-WT-7</strain>
    </source>
</reference>
<keyword evidence="2" id="KW-0472">Membrane</keyword>
<feature type="transmembrane region" description="Helical" evidence="2">
    <location>
        <begin position="7"/>
        <end position="27"/>
    </location>
</feature>
<dbReference type="Proteomes" id="UP000442535">
    <property type="component" value="Unassembled WGS sequence"/>
</dbReference>
<organism evidence="3 4">
    <name type="scientific">Mobiluncus porci</name>
    <dbReference type="NCBI Taxonomy" id="2652278"/>
    <lineage>
        <taxon>Bacteria</taxon>
        <taxon>Bacillati</taxon>
        <taxon>Actinomycetota</taxon>
        <taxon>Actinomycetes</taxon>
        <taxon>Actinomycetales</taxon>
        <taxon>Actinomycetaceae</taxon>
        <taxon>Mobiluncus</taxon>
    </lineage>
</organism>
<evidence type="ECO:0000313" key="3">
    <source>
        <dbReference type="EMBL" id="MST49001.1"/>
    </source>
</evidence>
<accession>A0A7K0K0J5</accession>
<evidence type="ECO:0000313" key="4">
    <source>
        <dbReference type="Proteomes" id="UP000442535"/>
    </source>
</evidence>
<feature type="transmembrane region" description="Helical" evidence="2">
    <location>
        <begin position="67"/>
        <end position="86"/>
    </location>
</feature>
<dbReference type="EMBL" id="VUMY01000002">
    <property type="protein sequence ID" value="MST49001.1"/>
    <property type="molecule type" value="Genomic_DNA"/>
</dbReference>
<sequence length="144" mass="15510">MRFKTASTWALLGILFLVIALLPAILVPVMKSAGDEGGMMTILLIFYTIIPLTCVTLAVIDGVRNGWSILWLIIPALAFLAPWGYITGWNPTAWIFPLAYGLISQVSNLLASIVYFATHRSQRNAPNAGPDIAEPSTGTAKPPA</sequence>
<evidence type="ECO:0000256" key="1">
    <source>
        <dbReference type="SAM" id="MobiDB-lite"/>
    </source>
</evidence>
<proteinExistence type="predicted"/>
<gene>
    <name evidence="3" type="ORF">FYJ63_01830</name>
</gene>
<feature type="region of interest" description="Disordered" evidence="1">
    <location>
        <begin position="123"/>
        <end position="144"/>
    </location>
</feature>
<feature type="transmembrane region" description="Helical" evidence="2">
    <location>
        <begin position="39"/>
        <end position="60"/>
    </location>
</feature>
<dbReference type="RefSeq" id="WP_154543245.1">
    <property type="nucleotide sequence ID" value="NZ_VUMY01000002.1"/>
</dbReference>
<keyword evidence="2" id="KW-0812">Transmembrane</keyword>
<comment type="caution">
    <text evidence="3">The sequence shown here is derived from an EMBL/GenBank/DDBJ whole genome shotgun (WGS) entry which is preliminary data.</text>
</comment>
<keyword evidence="2" id="KW-1133">Transmembrane helix</keyword>
<dbReference type="AlphaFoldDB" id="A0A7K0K0J5"/>
<name>A0A7K0K0J5_9ACTO</name>
<protein>
    <submittedName>
        <fullName evidence="3">Uncharacterized protein</fullName>
    </submittedName>
</protein>
<feature type="transmembrane region" description="Helical" evidence="2">
    <location>
        <begin position="98"/>
        <end position="117"/>
    </location>
</feature>
<keyword evidence="4" id="KW-1185">Reference proteome</keyword>
<evidence type="ECO:0000256" key="2">
    <source>
        <dbReference type="SAM" id="Phobius"/>
    </source>
</evidence>